<organism evidence="2 3">
    <name type="scientific">Puccinia graminis f. sp. tritici</name>
    <dbReference type="NCBI Taxonomy" id="56615"/>
    <lineage>
        <taxon>Eukaryota</taxon>
        <taxon>Fungi</taxon>
        <taxon>Dikarya</taxon>
        <taxon>Basidiomycota</taxon>
        <taxon>Pucciniomycotina</taxon>
        <taxon>Pucciniomycetes</taxon>
        <taxon>Pucciniales</taxon>
        <taxon>Pucciniaceae</taxon>
        <taxon>Puccinia</taxon>
    </lineage>
</organism>
<evidence type="ECO:0000313" key="3">
    <source>
        <dbReference type="Proteomes" id="UP000324748"/>
    </source>
</evidence>
<comment type="caution">
    <text evidence="2">The sequence shown here is derived from an EMBL/GenBank/DDBJ whole genome shotgun (WGS) entry which is preliminary data.</text>
</comment>
<gene>
    <name evidence="2" type="ORF">PGT21_020565</name>
</gene>
<feature type="compositionally biased region" description="Polar residues" evidence="1">
    <location>
        <begin position="61"/>
        <end position="76"/>
    </location>
</feature>
<protein>
    <submittedName>
        <fullName evidence="2">Uncharacterized protein</fullName>
    </submittedName>
</protein>
<evidence type="ECO:0000313" key="2">
    <source>
        <dbReference type="EMBL" id="KAA1097802.1"/>
    </source>
</evidence>
<accession>A0A5B0PAK2</accession>
<dbReference type="EMBL" id="VSWC01000066">
    <property type="protein sequence ID" value="KAA1097802.1"/>
    <property type="molecule type" value="Genomic_DNA"/>
</dbReference>
<reference evidence="2 3" key="1">
    <citation type="submission" date="2019-05" db="EMBL/GenBank/DDBJ databases">
        <title>Emergence of the Ug99 lineage of the wheat stem rust pathogen through somatic hybridization.</title>
        <authorList>
            <person name="Li F."/>
            <person name="Upadhyaya N.M."/>
            <person name="Sperschneider J."/>
            <person name="Matny O."/>
            <person name="Nguyen-Phuc H."/>
            <person name="Mago R."/>
            <person name="Raley C."/>
            <person name="Miller M.E."/>
            <person name="Silverstein K.A.T."/>
            <person name="Henningsen E."/>
            <person name="Hirsch C.D."/>
            <person name="Visser B."/>
            <person name="Pretorius Z.A."/>
            <person name="Steffenson B.J."/>
            <person name="Schwessinger B."/>
            <person name="Dodds P.N."/>
            <person name="Figueroa M."/>
        </authorList>
    </citation>
    <scope>NUCLEOTIDE SEQUENCE [LARGE SCALE GENOMIC DNA]</scope>
    <source>
        <strain evidence="2">21-0</strain>
    </source>
</reference>
<sequence length="342" mass="38645">MTTRSQAETLLPLTDPEAILKNSRRQKRLEAAATIQHDADDQSNLFNLPALPPSPTMSEAPETSNTIDPSKNNANTTGTSLTLDDYLKGILKLQHQSIDQANVDRGTIMESLKCERELRQANAHRIAKLEEMVLRLAIKNDPETSSTRVETGRIDLQRFRSSDGPFFWVHSRMLSDSSHGFVVFRYSSPRRALPTTTIKFKSLEDSFAKLTPPPSMPTDSRSFLGHPWSEFRSKLIKFALPPNWRTTLRGKFKDLRMANSESFLAYSTRSRTLQSMLNFDLEKEAISDFDLAESMTLGSNAELQSEIHNHQLLLQVPFLFSTFERTGQVDSGMASLSNPREH</sequence>
<dbReference type="OrthoDB" id="10325692at2759"/>
<dbReference type="Proteomes" id="UP000324748">
    <property type="component" value="Unassembled WGS sequence"/>
</dbReference>
<feature type="region of interest" description="Disordered" evidence="1">
    <location>
        <begin position="35"/>
        <end position="76"/>
    </location>
</feature>
<proteinExistence type="predicted"/>
<evidence type="ECO:0000256" key="1">
    <source>
        <dbReference type="SAM" id="MobiDB-lite"/>
    </source>
</evidence>
<keyword evidence="3" id="KW-1185">Reference proteome</keyword>
<name>A0A5B0PAK2_PUCGR</name>
<dbReference type="AlphaFoldDB" id="A0A5B0PAK2"/>